<reference evidence="8" key="1">
    <citation type="submission" date="2013-08" db="EMBL/GenBank/DDBJ databases">
        <authorList>
            <person name="Mendez C."/>
            <person name="Richter M."/>
            <person name="Ferrer M."/>
            <person name="Sanchez J."/>
        </authorList>
    </citation>
    <scope>NUCLEOTIDE SEQUENCE</scope>
</reference>
<proteinExistence type="inferred from homology"/>
<evidence type="ECO:0000256" key="1">
    <source>
        <dbReference type="ARBA" id="ARBA00007125"/>
    </source>
</evidence>
<keyword evidence="4" id="KW-0378">Hydrolase</keyword>
<dbReference type="InterPro" id="IPR003695">
    <property type="entry name" value="Ppx_GppA_N"/>
</dbReference>
<reference evidence="8" key="2">
    <citation type="journal article" date="2014" name="ISME J.">
        <title>Microbial stratification in low pH oxic and suboxic macroscopic growths along an acid mine drainage.</title>
        <authorList>
            <person name="Mendez-Garcia C."/>
            <person name="Mesa V."/>
            <person name="Sprenger R.R."/>
            <person name="Richter M."/>
            <person name="Diez M.S."/>
            <person name="Solano J."/>
            <person name="Bargiela R."/>
            <person name="Golyshina O.V."/>
            <person name="Manteca A."/>
            <person name="Ramos J.L."/>
            <person name="Gallego J.R."/>
            <person name="Llorente I."/>
            <person name="Martins Dos Santos V.A."/>
            <person name="Jensen O.N."/>
            <person name="Pelaez A.I."/>
            <person name="Sanchez J."/>
            <person name="Ferrer M."/>
        </authorList>
    </citation>
    <scope>NUCLEOTIDE SEQUENCE</scope>
</reference>
<dbReference type="FunFam" id="3.30.420.40:FF:000023">
    <property type="entry name" value="Guanosine-5'-triphosphate,3'-diphosphate pyrophosphatase"/>
    <property type="match status" value="1"/>
</dbReference>
<evidence type="ECO:0000256" key="3">
    <source>
        <dbReference type="ARBA" id="ARBA00020416"/>
    </source>
</evidence>
<feature type="domain" description="Ppx/GppA phosphatase C-terminal" evidence="7">
    <location>
        <begin position="311"/>
        <end position="480"/>
    </location>
</feature>
<dbReference type="Pfam" id="PF02541">
    <property type="entry name" value="Ppx-GppA"/>
    <property type="match status" value="1"/>
</dbReference>
<dbReference type="PANTHER" id="PTHR30005:SF0">
    <property type="entry name" value="RETROGRADE REGULATION PROTEIN 2"/>
    <property type="match status" value="1"/>
</dbReference>
<accession>T1CFF2</accession>
<dbReference type="InterPro" id="IPR022371">
    <property type="entry name" value="Exopolyphosphatase"/>
</dbReference>
<dbReference type="PIRSF" id="PIRSF001267">
    <property type="entry name" value="Pyrophosphatase_GppA_Ppx"/>
    <property type="match status" value="1"/>
</dbReference>
<dbReference type="EMBL" id="AUZX01006198">
    <property type="protein sequence ID" value="EQD64824.1"/>
    <property type="molecule type" value="Genomic_DNA"/>
</dbReference>
<evidence type="ECO:0000256" key="2">
    <source>
        <dbReference type="ARBA" id="ARBA00012451"/>
    </source>
</evidence>
<dbReference type="PANTHER" id="PTHR30005">
    <property type="entry name" value="EXOPOLYPHOSPHATASE"/>
    <property type="match status" value="1"/>
</dbReference>
<dbReference type="InterPro" id="IPR030673">
    <property type="entry name" value="PyroPPase_GppA_Ppx"/>
</dbReference>
<comment type="caution">
    <text evidence="8">The sequence shown here is derived from an EMBL/GenBank/DDBJ whole genome shotgun (WGS) entry which is preliminary data.</text>
</comment>
<dbReference type="AlphaFoldDB" id="T1CFF2"/>
<dbReference type="GO" id="GO:0006793">
    <property type="term" value="P:phosphorus metabolic process"/>
    <property type="evidence" value="ECO:0007669"/>
    <property type="project" value="InterPro"/>
</dbReference>
<dbReference type="Gene3D" id="3.30.420.40">
    <property type="match status" value="1"/>
</dbReference>
<dbReference type="CDD" id="cd24053">
    <property type="entry name" value="ASKHA_NBD_EcPPX-GppA-like"/>
    <property type="match status" value="1"/>
</dbReference>
<sequence length="494" mass="55073">MWDMPQGIIAAVDLGSNSFRLQVARVVQGQPYTLDALKESVRLAAGLLPDNTLDAVTQERALACLRRFGERLRAVPREAIRVVGTNTLRVAQHAETFLEAAQEALGVPIEIIAGQEEARLIYVGVAHSLPRSRCRRLVVDIGGGSTEIIIGRGVKPQRLESLYMGCVSYTQQFFSQNKVTERHWTAATLAAANELQALSATFGREQWDEAVGSSGTARALAELLELNGFVGQGITRAGLAFLREKLLEARDPHHLVSIGLRMERVPVLPGGLVIMSAVFDHLGIEQMQTTDCGLREGVLYEMLGRLKHRDVREETVRHFVQRYHADPMQAERVEKLALTLYRQVTTRPQYVHYSPYLRWAAQLHEIGLSIAHGGYHRHSTYIVDHADMPGFSKMEQAIVGGLVQNHRGRLVKGAERITNREGWRLVLCLRLAVLFCRGRAPLGRTPRFRLADEGEEGFCLQLNPVWLASHALAAANLEKECQQWQAQGISLRVV</sequence>
<dbReference type="SUPFAM" id="SSF109604">
    <property type="entry name" value="HD-domain/PDEase-like"/>
    <property type="match status" value="1"/>
</dbReference>
<comment type="catalytic activity">
    <reaction evidence="5">
        <text>[phosphate](n) + H2O = [phosphate](n-1) + phosphate + H(+)</text>
        <dbReference type="Rhea" id="RHEA:21528"/>
        <dbReference type="Rhea" id="RHEA-COMP:9859"/>
        <dbReference type="Rhea" id="RHEA-COMP:14279"/>
        <dbReference type="ChEBI" id="CHEBI:15377"/>
        <dbReference type="ChEBI" id="CHEBI:15378"/>
        <dbReference type="ChEBI" id="CHEBI:16838"/>
        <dbReference type="ChEBI" id="CHEBI:43474"/>
        <dbReference type="EC" id="3.6.1.11"/>
    </reaction>
</comment>
<dbReference type="Gene3D" id="3.30.420.150">
    <property type="entry name" value="Exopolyphosphatase. Domain 2"/>
    <property type="match status" value="1"/>
</dbReference>
<evidence type="ECO:0000313" key="8">
    <source>
        <dbReference type="EMBL" id="EQD64824.1"/>
    </source>
</evidence>
<dbReference type="InterPro" id="IPR043129">
    <property type="entry name" value="ATPase_NBD"/>
</dbReference>
<dbReference type="GO" id="GO:0004309">
    <property type="term" value="F:exopolyphosphatase activity"/>
    <property type="evidence" value="ECO:0007669"/>
    <property type="project" value="UniProtKB-EC"/>
</dbReference>
<comment type="similarity">
    <text evidence="1">Belongs to the GppA/Ppx family.</text>
</comment>
<name>T1CFF2_9ZZZZ</name>
<protein>
    <recommendedName>
        <fullName evidence="3">Exopolyphosphatase</fullName>
        <ecNumber evidence="2">3.6.1.11</ecNumber>
    </recommendedName>
</protein>
<organism evidence="8">
    <name type="scientific">mine drainage metagenome</name>
    <dbReference type="NCBI Taxonomy" id="410659"/>
    <lineage>
        <taxon>unclassified sequences</taxon>
        <taxon>metagenomes</taxon>
        <taxon>ecological metagenomes</taxon>
    </lineage>
</organism>
<dbReference type="NCBIfam" id="TIGR03706">
    <property type="entry name" value="exo_poly_only"/>
    <property type="match status" value="1"/>
</dbReference>
<dbReference type="EC" id="3.6.1.11" evidence="2"/>
<feature type="domain" description="Ppx/GppA phosphatase N-terminal" evidence="6">
    <location>
        <begin position="23"/>
        <end position="305"/>
    </location>
</feature>
<evidence type="ECO:0000259" key="7">
    <source>
        <dbReference type="Pfam" id="PF21447"/>
    </source>
</evidence>
<evidence type="ECO:0000259" key="6">
    <source>
        <dbReference type="Pfam" id="PF02541"/>
    </source>
</evidence>
<dbReference type="Gene3D" id="1.10.3210.10">
    <property type="entry name" value="Hypothetical protein af1432"/>
    <property type="match status" value="1"/>
</dbReference>
<evidence type="ECO:0000256" key="5">
    <source>
        <dbReference type="ARBA" id="ARBA00047607"/>
    </source>
</evidence>
<gene>
    <name evidence="8" type="ORF">B1A_08691</name>
</gene>
<dbReference type="InterPro" id="IPR050273">
    <property type="entry name" value="GppA/Ppx_hydrolase"/>
</dbReference>
<dbReference type="SUPFAM" id="SSF53067">
    <property type="entry name" value="Actin-like ATPase domain"/>
    <property type="match status" value="2"/>
</dbReference>
<evidence type="ECO:0000256" key="4">
    <source>
        <dbReference type="ARBA" id="ARBA00022801"/>
    </source>
</evidence>
<dbReference type="Pfam" id="PF21447">
    <property type="entry name" value="Ppx-GppA_III"/>
    <property type="match status" value="1"/>
</dbReference>
<dbReference type="InterPro" id="IPR048950">
    <property type="entry name" value="Ppx_GppA_C"/>
</dbReference>